<organism evidence="7 8">
    <name type="scientific">Nostoc azollae (strain 0708)</name>
    <name type="common">Anabaena azollae (strain 0708)</name>
    <dbReference type="NCBI Taxonomy" id="551115"/>
    <lineage>
        <taxon>Bacteria</taxon>
        <taxon>Bacillati</taxon>
        <taxon>Cyanobacteriota</taxon>
        <taxon>Cyanophyceae</taxon>
        <taxon>Nostocales</taxon>
        <taxon>Nostocaceae</taxon>
        <taxon>Trichormus</taxon>
    </lineage>
</organism>
<dbReference type="HOGENOM" id="CLU_1502003_0_0_3"/>
<dbReference type="Pfam" id="PF07813">
    <property type="entry name" value="LTXXQ"/>
    <property type="match status" value="1"/>
</dbReference>
<accession>D7DXE4</accession>
<comment type="subcellular location">
    <subcellularLocation>
        <location evidence="1">Periplasm</location>
    </subcellularLocation>
</comment>
<evidence type="ECO:0000256" key="4">
    <source>
        <dbReference type="ARBA" id="ARBA00022764"/>
    </source>
</evidence>
<dbReference type="EMBL" id="CP002059">
    <property type="protein sequence ID" value="ADI64220.1"/>
    <property type="molecule type" value="Genomic_DNA"/>
</dbReference>
<evidence type="ECO:0000313" key="8">
    <source>
        <dbReference type="Proteomes" id="UP000001511"/>
    </source>
</evidence>
<evidence type="ECO:0000256" key="2">
    <source>
        <dbReference type="ARBA" id="ARBA00008441"/>
    </source>
</evidence>
<dbReference type="CDD" id="cd09916">
    <property type="entry name" value="CpxP_like"/>
    <property type="match status" value="1"/>
</dbReference>
<evidence type="ECO:0000313" key="7">
    <source>
        <dbReference type="EMBL" id="ADI64220.1"/>
    </source>
</evidence>
<dbReference type="eggNOG" id="COG3678">
    <property type="taxonomic scope" value="Bacteria"/>
</dbReference>
<dbReference type="InterPro" id="IPR052211">
    <property type="entry name" value="Cpx_auxiliary_protein"/>
</dbReference>
<keyword evidence="3 6" id="KW-0732">Signal</keyword>
<proteinExistence type="inferred from homology"/>
<feature type="compositionally biased region" description="Basic and acidic residues" evidence="5">
    <location>
        <begin position="89"/>
        <end position="99"/>
    </location>
</feature>
<sequence>MMNPRNFFLIGAVSILIPISSVLAVTKTHSAPIIAQGTQNQRPDREGEPSDGFAPPPPSGGRGEQRGNGELPWAKEINLSSEQEAQIKQLHEKGKKDTKSLSSQLMEAHKQMRSLFASGASPEKLRKQYQTVQGLRQKLDNKRFEMMLAERQVLTAQQRNQLGKLMEQRQVRKRQLQLR</sequence>
<keyword evidence="4" id="KW-0574">Periplasm</keyword>
<protein>
    <recommendedName>
        <fullName evidence="9">Periplasmic heavy metal sensor</fullName>
    </recommendedName>
</protein>
<dbReference type="GO" id="GO:0030288">
    <property type="term" value="C:outer membrane-bounded periplasmic space"/>
    <property type="evidence" value="ECO:0007669"/>
    <property type="project" value="TreeGrafter"/>
</dbReference>
<dbReference type="PANTHER" id="PTHR38102">
    <property type="entry name" value="PERIPLASMIC CHAPERONE SPY"/>
    <property type="match status" value="1"/>
</dbReference>
<dbReference type="GO" id="GO:0051082">
    <property type="term" value="F:unfolded protein binding"/>
    <property type="evidence" value="ECO:0007669"/>
    <property type="project" value="TreeGrafter"/>
</dbReference>
<dbReference type="PANTHER" id="PTHR38102:SF1">
    <property type="entry name" value="PERIPLASMIC CHAPERONE SPY"/>
    <property type="match status" value="1"/>
</dbReference>
<dbReference type="OrthoDB" id="531812at2"/>
<feature type="region of interest" description="Disordered" evidence="5">
    <location>
        <begin position="34"/>
        <end position="102"/>
    </location>
</feature>
<evidence type="ECO:0000256" key="5">
    <source>
        <dbReference type="SAM" id="MobiDB-lite"/>
    </source>
</evidence>
<evidence type="ECO:0000256" key="1">
    <source>
        <dbReference type="ARBA" id="ARBA00004418"/>
    </source>
</evidence>
<keyword evidence="8" id="KW-1185">Reference proteome</keyword>
<evidence type="ECO:0000256" key="6">
    <source>
        <dbReference type="SAM" id="SignalP"/>
    </source>
</evidence>
<gene>
    <name evidence="7" type="ordered locus">Aazo_2224</name>
</gene>
<dbReference type="KEGG" id="naz:Aazo_2224"/>
<feature type="signal peptide" evidence="6">
    <location>
        <begin position="1"/>
        <end position="24"/>
    </location>
</feature>
<dbReference type="Proteomes" id="UP000001511">
    <property type="component" value="Chromosome"/>
</dbReference>
<reference evidence="7 8" key="1">
    <citation type="journal article" date="2010" name="PLoS ONE">
        <title>Genome erosion in a nitrogen-fixing vertically transmitted endosymbiotic multicellular cyanobacterium.</title>
        <authorList>
            <person name="Ran L."/>
            <person name="Larsson J."/>
            <person name="Vigil-Stenman T."/>
            <person name="Nylander J.A."/>
            <person name="Ininbergs K."/>
            <person name="Zheng W.W."/>
            <person name="Lapidus A."/>
            <person name="Lowry S."/>
            <person name="Haselkorn R."/>
            <person name="Bergman B."/>
        </authorList>
    </citation>
    <scope>NUCLEOTIDE SEQUENCE [LARGE SCALE GENOMIC DNA]</scope>
    <source>
        <strain evidence="7 8">0708</strain>
    </source>
</reference>
<dbReference type="InterPro" id="IPR012899">
    <property type="entry name" value="LTXXQ"/>
</dbReference>
<comment type="similarity">
    <text evidence="2">Belongs to the CpxP/Spy family.</text>
</comment>
<feature type="chain" id="PRO_5003094895" description="Periplasmic heavy metal sensor" evidence="6">
    <location>
        <begin position="25"/>
        <end position="179"/>
    </location>
</feature>
<dbReference type="AlphaFoldDB" id="D7DXE4"/>
<name>D7DXE4_NOSA0</name>
<dbReference type="STRING" id="551115.Aazo_2224"/>
<dbReference type="Gene3D" id="1.20.120.1490">
    <property type="match status" value="1"/>
</dbReference>
<evidence type="ECO:0008006" key="9">
    <source>
        <dbReference type="Google" id="ProtNLM"/>
    </source>
</evidence>
<evidence type="ECO:0000256" key="3">
    <source>
        <dbReference type="ARBA" id="ARBA00022729"/>
    </source>
</evidence>